<dbReference type="InterPro" id="IPR012677">
    <property type="entry name" value="Nucleotide-bd_a/b_plait_sf"/>
</dbReference>
<dbReference type="CDD" id="cd12434">
    <property type="entry name" value="RRM_RCAN_like"/>
    <property type="match status" value="1"/>
</dbReference>
<dbReference type="STRING" id="403673.A0A177WT80"/>
<reference evidence="3 4" key="2">
    <citation type="submission" date="2016-05" db="EMBL/GenBank/DDBJ databases">
        <title>Lineage-specific infection strategies underlie the spectrum of fungal disease in amphibians.</title>
        <authorList>
            <person name="Cuomo C.A."/>
            <person name="Farrer R.A."/>
            <person name="James T."/>
            <person name="Longcore J."/>
            <person name="Birren B."/>
        </authorList>
    </citation>
    <scope>NUCLEOTIDE SEQUENCE [LARGE SCALE GENOMIC DNA]</scope>
    <source>
        <strain evidence="3 4">JEL423</strain>
    </source>
</reference>
<evidence type="ECO:0000256" key="2">
    <source>
        <dbReference type="SAM" id="MobiDB-lite"/>
    </source>
</evidence>
<evidence type="ECO:0008006" key="5">
    <source>
        <dbReference type="Google" id="ProtNLM"/>
    </source>
</evidence>
<proteinExistence type="inferred from homology"/>
<dbReference type="EMBL" id="DS022309">
    <property type="protein sequence ID" value="OAJ43112.1"/>
    <property type="molecule type" value="Genomic_DNA"/>
</dbReference>
<evidence type="ECO:0000313" key="4">
    <source>
        <dbReference type="Proteomes" id="UP000077115"/>
    </source>
</evidence>
<evidence type="ECO:0000313" key="3">
    <source>
        <dbReference type="EMBL" id="OAJ43112.1"/>
    </source>
</evidence>
<dbReference type="InterPro" id="IPR035979">
    <property type="entry name" value="RBD_domain_sf"/>
</dbReference>
<dbReference type="GO" id="GO:0005737">
    <property type="term" value="C:cytoplasm"/>
    <property type="evidence" value="ECO:0007669"/>
    <property type="project" value="TreeGrafter"/>
</dbReference>
<sequence length="257" mass="27977">MTEESTITNAVQMDALEPIATNTLVFTNLALEAFDNQGHALRNELLSKYQHLIKLVILKSFGRMLAIFAETATAVQIKKDLHKTQFLNYELRVYYGQHTDLSQLGLDGKMKQTLLSVPQLERNFLLSPPGSPPVGWEQPKELAPVTGGHTEALSLSTLSLAGFCLDGGVDVDLDSTQPQNVVDTAHFSKLSITSDGRRQETLTFGTGVASAKSSADVSLPVIVIEAPLYSEPDLDSESIPLPRTPLPRTSRPHHSGC</sequence>
<dbReference type="AlphaFoldDB" id="A0A177WT80"/>
<dbReference type="VEuPathDB" id="FungiDB:BDEG_26495"/>
<dbReference type="Pfam" id="PF04847">
    <property type="entry name" value="Calcipressin"/>
    <property type="match status" value="1"/>
</dbReference>
<dbReference type="GO" id="GO:0019722">
    <property type="term" value="P:calcium-mediated signaling"/>
    <property type="evidence" value="ECO:0007669"/>
    <property type="project" value="InterPro"/>
</dbReference>
<dbReference type="eggNOG" id="KOG4019">
    <property type="taxonomic scope" value="Eukaryota"/>
</dbReference>
<gene>
    <name evidence="3" type="ORF">BDEG_26495</name>
</gene>
<dbReference type="PANTHER" id="PTHR10300">
    <property type="entry name" value="CALCIPRESSIN"/>
    <property type="match status" value="1"/>
</dbReference>
<dbReference type="Gene3D" id="3.30.70.330">
    <property type="match status" value="1"/>
</dbReference>
<protein>
    <recommendedName>
        <fullName evidence="5">Calcipressin</fullName>
    </recommendedName>
</protein>
<evidence type="ECO:0000256" key="1">
    <source>
        <dbReference type="ARBA" id="ARBA00008209"/>
    </source>
</evidence>
<organism evidence="3 4">
    <name type="scientific">Batrachochytrium dendrobatidis (strain JEL423)</name>
    <dbReference type="NCBI Taxonomy" id="403673"/>
    <lineage>
        <taxon>Eukaryota</taxon>
        <taxon>Fungi</taxon>
        <taxon>Fungi incertae sedis</taxon>
        <taxon>Chytridiomycota</taxon>
        <taxon>Chytridiomycota incertae sedis</taxon>
        <taxon>Chytridiomycetes</taxon>
        <taxon>Rhizophydiales</taxon>
        <taxon>Rhizophydiales incertae sedis</taxon>
        <taxon>Batrachochytrium</taxon>
    </lineage>
</organism>
<dbReference type="GO" id="GO:0005634">
    <property type="term" value="C:nucleus"/>
    <property type="evidence" value="ECO:0007669"/>
    <property type="project" value="TreeGrafter"/>
</dbReference>
<accession>A0A177WT80</accession>
<reference evidence="3 4" key="1">
    <citation type="submission" date="2006-10" db="EMBL/GenBank/DDBJ databases">
        <title>The Genome Sequence of Batrachochytrium dendrobatidis JEL423.</title>
        <authorList>
            <consortium name="The Broad Institute Genome Sequencing Platform"/>
            <person name="Birren B."/>
            <person name="Lander E."/>
            <person name="Galagan J."/>
            <person name="Cuomo C."/>
            <person name="Devon K."/>
            <person name="Jaffe D."/>
            <person name="Butler J."/>
            <person name="Alvarez P."/>
            <person name="Gnerre S."/>
            <person name="Grabherr M."/>
            <person name="Kleber M."/>
            <person name="Mauceli E."/>
            <person name="Brockman W."/>
            <person name="Young S."/>
            <person name="LaButti K."/>
            <person name="Sykes S."/>
            <person name="DeCaprio D."/>
            <person name="Crawford M."/>
            <person name="Koehrsen M."/>
            <person name="Engels R."/>
            <person name="Montgomery P."/>
            <person name="Pearson M."/>
            <person name="Howarth C."/>
            <person name="Larson L."/>
            <person name="White J."/>
            <person name="O'Leary S."/>
            <person name="Kodira C."/>
            <person name="Zeng Q."/>
            <person name="Yandava C."/>
            <person name="Alvarado L."/>
            <person name="Longcore J."/>
            <person name="James T."/>
        </authorList>
    </citation>
    <scope>NUCLEOTIDE SEQUENCE [LARGE SCALE GENOMIC DNA]</scope>
    <source>
        <strain evidence="3 4">JEL423</strain>
    </source>
</reference>
<dbReference type="PANTHER" id="PTHR10300:SF14">
    <property type="entry name" value="PROTEIN SARAH"/>
    <property type="match status" value="1"/>
</dbReference>
<dbReference type="InterPro" id="IPR006931">
    <property type="entry name" value="Calcipressin"/>
</dbReference>
<dbReference type="Proteomes" id="UP000077115">
    <property type="component" value="Unassembled WGS sequence"/>
</dbReference>
<dbReference type="GO" id="GO:0003676">
    <property type="term" value="F:nucleic acid binding"/>
    <property type="evidence" value="ECO:0007669"/>
    <property type="project" value="InterPro"/>
</dbReference>
<comment type="similarity">
    <text evidence="1">Belongs to the RCAN family.</text>
</comment>
<dbReference type="GO" id="GO:0008597">
    <property type="term" value="F:calcium-dependent protein serine/threonine phosphatase regulator activity"/>
    <property type="evidence" value="ECO:0007669"/>
    <property type="project" value="TreeGrafter"/>
</dbReference>
<feature type="region of interest" description="Disordered" evidence="2">
    <location>
        <begin position="233"/>
        <end position="257"/>
    </location>
</feature>
<name>A0A177WT80_BATDL</name>
<dbReference type="SUPFAM" id="SSF54928">
    <property type="entry name" value="RNA-binding domain, RBD"/>
    <property type="match status" value="1"/>
</dbReference>